<feature type="chain" id="PRO_5047115477" evidence="2">
    <location>
        <begin position="22"/>
        <end position="120"/>
    </location>
</feature>
<sequence length="120" mass="12363">MTQIARAALAGILGFTLAATAAATGATLAQNQENVVEPASPQVEIGPQARDETNEYGWPTDYVAQVGAGVTLGSTTGYSGPPEPGGGRQEITLPPLPGADLCDPWEGTDAYPFCMEKVVQ</sequence>
<evidence type="ECO:0000313" key="4">
    <source>
        <dbReference type="Proteomes" id="UP001342418"/>
    </source>
</evidence>
<accession>A0ABY5MHH0</accession>
<name>A0ABY5MHH0_9HYPH</name>
<dbReference type="EMBL" id="CP030941">
    <property type="protein sequence ID" value="UUP16480.1"/>
    <property type="molecule type" value="Genomic_DNA"/>
</dbReference>
<evidence type="ECO:0000313" key="3">
    <source>
        <dbReference type="EMBL" id="UUP16480.1"/>
    </source>
</evidence>
<keyword evidence="4" id="KW-1185">Reference proteome</keyword>
<evidence type="ECO:0000256" key="2">
    <source>
        <dbReference type="SAM" id="SignalP"/>
    </source>
</evidence>
<dbReference type="RefSeq" id="WP_338528898.1">
    <property type="nucleotide sequence ID" value="NZ_CP030941.1"/>
</dbReference>
<evidence type="ECO:0000256" key="1">
    <source>
        <dbReference type="SAM" id="MobiDB-lite"/>
    </source>
</evidence>
<organism evidence="3 4">
    <name type="scientific">Nitratireductor thuwali</name>
    <dbReference type="NCBI Taxonomy" id="2267699"/>
    <lineage>
        <taxon>Bacteria</taxon>
        <taxon>Pseudomonadati</taxon>
        <taxon>Pseudomonadota</taxon>
        <taxon>Alphaproteobacteria</taxon>
        <taxon>Hyphomicrobiales</taxon>
        <taxon>Phyllobacteriaceae</taxon>
        <taxon>Nitratireductor</taxon>
    </lineage>
</organism>
<dbReference type="Proteomes" id="UP001342418">
    <property type="component" value="Chromosome"/>
</dbReference>
<proteinExistence type="predicted"/>
<gene>
    <name evidence="3" type="ORF">NTH_00927</name>
</gene>
<feature type="signal peptide" evidence="2">
    <location>
        <begin position="1"/>
        <end position="21"/>
    </location>
</feature>
<feature type="region of interest" description="Disordered" evidence="1">
    <location>
        <begin position="73"/>
        <end position="101"/>
    </location>
</feature>
<keyword evidence="2" id="KW-0732">Signal</keyword>
<protein>
    <submittedName>
        <fullName evidence="3">Uncharacterized protein</fullName>
    </submittedName>
</protein>
<reference evidence="3 4" key="1">
    <citation type="submission" date="2018-07" db="EMBL/GenBank/DDBJ databases">
        <title>Genome sequence of Nitratireductor thuwali#1536.</title>
        <authorList>
            <person name="Michoud G."/>
            <person name="Merlino G."/>
            <person name="Sefrji F.O."/>
            <person name="Daffonchio D."/>
        </authorList>
    </citation>
    <scope>NUCLEOTIDE SEQUENCE [LARGE SCALE GENOMIC DNA]</scope>
    <source>
        <strain evidence="4">Nit1536</strain>
    </source>
</reference>